<dbReference type="Gene3D" id="3.40.50.1820">
    <property type="entry name" value="alpha/beta hydrolase"/>
    <property type="match status" value="1"/>
</dbReference>
<feature type="region of interest" description="Disordered" evidence="1">
    <location>
        <begin position="1"/>
        <end position="33"/>
    </location>
</feature>
<dbReference type="PANTHER" id="PTHR43433:SF5">
    <property type="entry name" value="AB HYDROLASE-1 DOMAIN-CONTAINING PROTEIN"/>
    <property type="match status" value="1"/>
</dbReference>
<evidence type="ECO:0000259" key="2">
    <source>
        <dbReference type="Pfam" id="PF00561"/>
    </source>
</evidence>
<dbReference type="Proteomes" id="UP000782241">
    <property type="component" value="Unassembled WGS sequence"/>
</dbReference>
<protein>
    <recommendedName>
        <fullName evidence="2">AB hydrolase-1 domain-containing protein</fullName>
    </recommendedName>
</protein>
<feature type="compositionally biased region" description="Polar residues" evidence="1">
    <location>
        <begin position="1"/>
        <end position="24"/>
    </location>
</feature>
<dbReference type="Pfam" id="PF00561">
    <property type="entry name" value="Abhydrolase_1"/>
    <property type="match status" value="1"/>
</dbReference>
<dbReference type="PANTHER" id="PTHR43433">
    <property type="entry name" value="HYDROLASE, ALPHA/BETA FOLD FAMILY PROTEIN"/>
    <property type="match status" value="1"/>
</dbReference>
<reference evidence="3" key="1">
    <citation type="submission" date="2021-04" db="EMBL/GenBank/DDBJ databases">
        <title>Draft genome of Fusarium avenaceum strain F156N33, isolated from an atmospheric sample in Virginia.</title>
        <authorList>
            <person name="Yang S."/>
            <person name="Vinatzer B.A."/>
            <person name="Coleman J."/>
        </authorList>
    </citation>
    <scope>NUCLEOTIDE SEQUENCE</scope>
    <source>
        <strain evidence="3">F156N33</strain>
    </source>
</reference>
<dbReference type="InterPro" id="IPR000073">
    <property type="entry name" value="AB_hydrolase_1"/>
</dbReference>
<evidence type="ECO:0000313" key="3">
    <source>
        <dbReference type="EMBL" id="KAG5660973.1"/>
    </source>
</evidence>
<gene>
    <name evidence="3" type="ORF">KAF25_002616</name>
</gene>
<name>A0A9P7KSJ9_9HYPO</name>
<keyword evidence="4" id="KW-1185">Reference proteome</keyword>
<proteinExistence type="predicted"/>
<dbReference type="InterPro" id="IPR050471">
    <property type="entry name" value="AB_hydrolase"/>
</dbReference>
<evidence type="ECO:0000313" key="4">
    <source>
        <dbReference type="Proteomes" id="UP000782241"/>
    </source>
</evidence>
<dbReference type="SUPFAM" id="SSF53474">
    <property type="entry name" value="alpha/beta-Hydrolases"/>
    <property type="match status" value="1"/>
</dbReference>
<feature type="domain" description="AB hydrolase-1" evidence="2">
    <location>
        <begin position="150"/>
        <end position="382"/>
    </location>
</feature>
<evidence type="ECO:0000256" key="1">
    <source>
        <dbReference type="SAM" id="MobiDB-lite"/>
    </source>
</evidence>
<dbReference type="EMBL" id="JAGPUO010000008">
    <property type="protein sequence ID" value="KAG5660973.1"/>
    <property type="molecule type" value="Genomic_DNA"/>
</dbReference>
<sequence length="406" mass="45102">MKSSSPFEPVLTNTSAGNASTTLDPVTDTDTETTNANVRFGTMRTRNQLCQKLEEVYKQSPARCHAKIDSVHAQYLGKFNENQRVYATCQHADPRKSTIHHNFPLVESHKMATYETAQDQFVTVDGIKFAYRRFGSEHGVPLTLCMHFRGTMDHWDPALINPIAAKRPIITIDNAGVGRSGGEVPKQFAQWAQYYINVLRAIGVNKTDVLGFSMGGCVAQLVALNGQGLVRRLILCGTMPSTGEGTVSAPSLEPFNRLKAAKTEEEQKEAFLMSMFNTSDKSRVAGEAAWKRITGARKDRSDHVSPANSHRQGIAFAKFMDPKQAKDASYNRLEELRIPVLIANGSEDLLLPTENSIVIWKKLKNAQAQLHLYPDSGHGFLWQYADQFSKLINVFLGDEPSLSSRL</sequence>
<accession>A0A9P7KSJ9</accession>
<organism evidence="3 4">
    <name type="scientific">Fusarium avenaceum</name>
    <dbReference type="NCBI Taxonomy" id="40199"/>
    <lineage>
        <taxon>Eukaryota</taxon>
        <taxon>Fungi</taxon>
        <taxon>Dikarya</taxon>
        <taxon>Ascomycota</taxon>
        <taxon>Pezizomycotina</taxon>
        <taxon>Sordariomycetes</taxon>
        <taxon>Hypocreomycetidae</taxon>
        <taxon>Hypocreales</taxon>
        <taxon>Nectriaceae</taxon>
        <taxon>Fusarium</taxon>
        <taxon>Fusarium tricinctum species complex</taxon>
    </lineage>
</organism>
<dbReference type="AlphaFoldDB" id="A0A9P7KSJ9"/>
<dbReference type="InterPro" id="IPR029058">
    <property type="entry name" value="AB_hydrolase_fold"/>
</dbReference>
<comment type="caution">
    <text evidence="3">The sequence shown here is derived from an EMBL/GenBank/DDBJ whole genome shotgun (WGS) entry which is preliminary data.</text>
</comment>